<keyword evidence="4" id="KW-1185">Reference proteome</keyword>
<name>A0A197JP79_9FUNG</name>
<accession>A0A197JP79</accession>
<organism evidence="3 4">
    <name type="scientific">Linnemannia elongata AG-77</name>
    <dbReference type="NCBI Taxonomy" id="1314771"/>
    <lineage>
        <taxon>Eukaryota</taxon>
        <taxon>Fungi</taxon>
        <taxon>Fungi incertae sedis</taxon>
        <taxon>Mucoromycota</taxon>
        <taxon>Mortierellomycotina</taxon>
        <taxon>Mortierellomycetes</taxon>
        <taxon>Mortierellales</taxon>
        <taxon>Mortierellaceae</taxon>
        <taxon>Linnemannia</taxon>
    </lineage>
</organism>
<dbReference type="STRING" id="1314771.A0A197JP79"/>
<keyword evidence="2" id="KW-0732">Signal</keyword>
<dbReference type="AlphaFoldDB" id="A0A197JP79"/>
<feature type="region of interest" description="Disordered" evidence="1">
    <location>
        <begin position="35"/>
        <end position="106"/>
    </location>
</feature>
<dbReference type="EMBL" id="KV442061">
    <property type="protein sequence ID" value="OAQ26970.1"/>
    <property type="molecule type" value="Genomic_DNA"/>
</dbReference>
<evidence type="ECO:0000256" key="1">
    <source>
        <dbReference type="SAM" id="MobiDB-lite"/>
    </source>
</evidence>
<dbReference type="OrthoDB" id="2433426at2759"/>
<feature type="signal peptide" evidence="2">
    <location>
        <begin position="1"/>
        <end position="32"/>
    </location>
</feature>
<feature type="chain" id="PRO_5008276143" evidence="2">
    <location>
        <begin position="33"/>
        <end position="244"/>
    </location>
</feature>
<evidence type="ECO:0000313" key="4">
    <source>
        <dbReference type="Proteomes" id="UP000078512"/>
    </source>
</evidence>
<reference evidence="3 4" key="1">
    <citation type="submission" date="2016-05" db="EMBL/GenBank/DDBJ databases">
        <title>Genome sequencing reveals origins of a unique bacterial endosymbiosis in the earliest lineages of terrestrial Fungi.</title>
        <authorList>
            <consortium name="DOE Joint Genome Institute"/>
            <person name="Uehling J."/>
            <person name="Gryganskyi A."/>
            <person name="Hameed K."/>
            <person name="Tschaplinski T."/>
            <person name="Misztal P."/>
            <person name="Wu S."/>
            <person name="Desiro A."/>
            <person name="Vande Pol N."/>
            <person name="Du Z.-Y."/>
            <person name="Zienkiewicz A."/>
            <person name="Zienkiewicz K."/>
            <person name="Morin E."/>
            <person name="Tisserant E."/>
            <person name="Splivallo R."/>
            <person name="Hainaut M."/>
            <person name="Henrissat B."/>
            <person name="Ohm R."/>
            <person name="Kuo A."/>
            <person name="Yan J."/>
            <person name="Lipzen A."/>
            <person name="Nolan M."/>
            <person name="Labutti K."/>
            <person name="Barry K."/>
            <person name="Goldstein A."/>
            <person name="Labbe J."/>
            <person name="Schadt C."/>
            <person name="Tuskan G."/>
            <person name="Grigoriev I."/>
            <person name="Martin F."/>
            <person name="Vilgalys R."/>
            <person name="Bonito G."/>
        </authorList>
    </citation>
    <scope>NUCLEOTIDE SEQUENCE [LARGE SCALE GENOMIC DNA]</scope>
    <source>
        <strain evidence="3 4">AG-77</strain>
    </source>
</reference>
<proteinExistence type="predicted"/>
<evidence type="ECO:0000256" key="2">
    <source>
        <dbReference type="SAM" id="SignalP"/>
    </source>
</evidence>
<gene>
    <name evidence="3" type="ORF">K457DRAFT_898665</name>
</gene>
<sequence>MVSISSNTRRSPLHLLFILLLVACLFTSVVYGQNDDSDSDSDLDSGPEELEQAPSSPPTPSSLSPDQPPVTIPPPPSTPATPPSTAPGTPAPPSPGTQGAPVQPPNPIFSTSDACVACQKEFPAIRNCTALIPPATVNLTVITQVLPFYNCLCNSGNQGSEIEALQDCSNCFRSTGQKAFLRDAFYNVTNQNVKAMKQVCEKTLGGTRVPTSSSGAGTRVGLRDLGWCFVLAFVSGLFLVPGGP</sequence>
<evidence type="ECO:0000313" key="3">
    <source>
        <dbReference type="EMBL" id="OAQ26970.1"/>
    </source>
</evidence>
<feature type="compositionally biased region" description="Pro residues" evidence="1">
    <location>
        <begin position="55"/>
        <end position="95"/>
    </location>
</feature>
<dbReference type="Proteomes" id="UP000078512">
    <property type="component" value="Unassembled WGS sequence"/>
</dbReference>
<protein>
    <submittedName>
        <fullName evidence="3">Uncharacterized protein</fullName>
    </submittedName>
</protein>
<feature type="compositionally biased region" description="Acidic residues" evidence="1">
    <location>
        <begin position="35"/>
        <end position="51"/>
    </location>
</feature>